<comment type="caution">
    <text evidence="2">The sequence shown here is derived from an EMBL/GenBank/DDBJ whole genome shotgun (WGS) entry which is preliminary data.</text>
</comment>
<accession>A0AAD4SDJ8</accession>
<dbReference type="EMBL" id="JAJJMB010011474">
    <property type="protein sequence ID" value="KAI3902068.1"/>
    <property type="molecule type" value="Genomic_DNA"/>
</dbReference>
<organism evidence="2 3">
    <name type="scientific">Papaver atlanticum</name>
    <dbReference type="NCBI Taxonomy" id="357466"/>
    <lineage>
        <taxon>Eukaryota</taxon>
        <taxon>Viridiplantae</taxon>
        <taxon>Streptophyta</taxon>
        <taxon>Embryophyta</taxon>
        <taxon>Tracheophyta</taxon>
        <taxon>Spermatophyta</taxon>
        <taxon>Magnoliopsida</taxon>
        <taxon>Ranunculales</taxon>
        <taxon>Papaveraceae</taxon>
        <taxon>Papaveroideae</taxon>
        <taxon>Papaver</taxon>
    </lineage>
</organism>
<dbReference type="Proteomes" id="UP001202328">
    <property type="component" value="Unassembled WGS sequence"/>
</dbReference>
<proteinExistence type="predicted"/>
<reference evidence="2" key="1">
    <citation type="submission" date="2022-04" db="EMBL/GenBank/DDBJ databases">
        <title>A functionally conserved STORR gene fusion in Papaver species that diverged 16.8 million years ago.</title>
        <authorList>
            <person name="Catania T."/>
        </authorList>
    </citation>
    <scope>NUCLEOTIDE SEQUENCE</scope>
    <source>
        <strain evidence="2">S-188037</strain>
    </source>
</reference>
<keyword evidence="3" id="KW-1185">Reference proteome</keyword>
<keyword evidence="1" id="KW-0732">Signal</keyword>
<evidence type="ECO:0008006" key="4">
    <source>
        <dbReference type="Google" id="ProtNLM"/>
    </source>
</evidence>
<evidence type="ECO:0000313" key="2">
    <source>
        <dbReference type="EMBL" id="KAI3902068.1"/>
    </source>
</evidence>
<dbReference type="AlphaFoldDB" id="A0AAD4SDJ8"/>
<sequence length="80" mass="8578">MGGGMKSTLRMIGIVLLIVGMCLGRISASRESEIACFNKCYFDCDYPNPSDPDLASACIDKCDALCEKSPANSHRKSLAS</sequence>
<evidence type="ECO:0000313" key="3">
    <source>
        <dbReference type="Proteomes" id="UP001202328"/>
    </source>
</evidence>
<evidence type="ECO:0000256" key="1">
    <source>
        <dbReference type="SAM" id="SignalP"/>
    </source>
</evidence>
<protein>
    <recommendedName>
        <fullName evidence="4">Plant thionin family protein</fullName>
    </recommendedName>
</protein>
<gene>
    <name evidence="2" type="ORF">MKW98_013742</name>
</gene>
<feature type="chain" id="PRO_5042116590" description="Plant thionin family protein" evidence="1">
    <location>
        <begin position="29"/>
        <end position="80"/>
    </location>
</feature>
<name>A0AAD4SDJ8_9MAGN</name>
<feature type="signal peptide" evidence="1">
    <location>
        <begin position="1"/>
        <end position="28"/>
    </location>
</feature>